<comment type="caution">
    <text evidence="1">The sequence shown here is derived from an EMBL/GenBank/DDBJ whole genome shotgun (WGS) entry which is preliminary data.</text>
</comment>
<evidence type="ECO:0000313" key="1">
    <source>
        <dbReference type="EMBL" id="EFU72974.1"/>
    </source>
</evidence>
<gene>
    <name evidence="1" type="ORF">HMPREF9088_2183</name>
</gene>
<reference evidence="1 2" key="1">
    <citation type="submission" date="2010-12" db="EMBL/GenBank/DDBJ databases">
        <authorList>
            <person name="Muzny D."/>
            <person name="Qin X."/>
            <person name="Deng J."/>
            <person name="Jiang H."/>
            <person name="Liu Y."/>
            <person name="Qu J."/>
            <person name="Song X.-Z."/>
            <person name="Zhang L."/>
            <person name="Thornton R."/>
            <person name="Coyle M."/>
            <person name="Francisco L."/>
            <person name="Jackson L."/>
            <person name="Javaid M."/>
            <person name="Korchina V."/>
            <person name="Kovar C."/>
            <person name="Mata R."/>
            <person name="Mathew T."/>
            <person name="Ngo R."/>
            <person name="Nguyen L."/>
            <person name="Nguyen N."/>
            <person name="Okwuonu G."/>
            <person name="Ongeri F."/>
            <person name="Pham C."/>
            <person name="Simmons D."/>
            <person name="Wilczek-Boney K."/>
            <person name="Hale W."/>
            <person name="Jakkamsetti A."/>
            <person name="Pham P."/>
            <person name="Ruth R."/>
            <person name="San Lucas F."/>
            <person name="Warren J."/>
            <person name="Zhang J."/>
            <person name="Zhao Z."/>
            <person name="Zhou C."/>
            <person name="Zhu D."/>
            <person name="Lee S."/>
            <person name="Bess C."/>
            <person name="Blankenburg K."/>
            <person name="Forbes L."/>
            <person name="Fu Q."/>
            <person name="Gubbala S."/>
            <person name="Hirani K."/>
            <person name="Jayaseelan J.C."/>
            <person name="Lara F."/>
            <person name="Munidasa M."/>
            <person name="Palculict T."/>
            <person name="Patil S."/>
            <person name="Pu L.-L."/>
            <person name="Saada N."/>
            <person name="Tang L."/>
            <person name="Weissenberger G."/>
            <person name="Zhu Y."/>
            <person name="Hemphill L."/>
            <person name="Shang Y."/>
            <person name="Youmans B."/>
            <person name="Ayvaz T."/>
            <person name="Ross M."/>
            <person name="Santibanez J."/>
            <person name="Aqrawi P."/>
            <person name="Gross S."/>
            <person name="Joshi V."/>
            <person name="Fowler G."/>
            <person name="Nazareth L."/>
            <person name="Reid J."/>
            <person name="Worley K."/>
            <person name="Petrosino J."/>
            <person name="Highlander S."/>
            <person name="Gibbs R."/>
        </authorList>
    </citation>
    <scope>NUCLEOTIDE SEQUENCE [LARGE SCALE GENOMIC DNA]</scope>
    <source>
        <strain evidence="2">DSM 15952 / CCUG 50447 / LMG 22039 / TP 1.5</strain>
    </source>
</reference>
<proteinExistence type="predicted"/>
<dbReference type="AlphaFoldDB" id="E6LIJ3"/>
<dbReference type="HOGENOM" id="CLU_2953324_0_0_9"/>
<evidence type="ECO:0000313" key="2">
    <source>
        <dbReference type="Proteomes" id="UP000010296"/>
    </source>
</evidence>
<name>E6LIJ3_ENTI1</name>
<dbReference type="Proteomes" id="UP000010296">
    <property type="component" value="Unassembled WGS sequence"/>
</dbReference>
<protein>
    <submittedName>
        <fullName evidence="1">Uncharacterized protein</fullName>
    </submittedName>
</protein>
<accession>E6LIJ3</accession>
<sequence>MGFYSFIVLPMRDENSTKPSQKQRQPIDGYKKTEKKEFSSVFQAALKSNDYWNFQHNSS</sequence>
<organism evidence="1 2">
    <name type="scientific">Enterococcus italicus (strain DSM 15952 / CCUG 50447 / LMG 22039 / TP 1.5)</name>
    <dbReference type="NCBI Taxonomy" id="888064"/>
    <lineage>
        <taxon>Bacteria</taxon>
        <taxon>Bacillati</taxon>
        <taxon>Bacillota</taxon>
        <taxon>Bacilli</taxon>
        <taxon>Lactobacillales</taxon>
        <taxon>Enterococcaceae</taxon>
        <taxon>Enterococcus</taxon>
    </lineage>
</organism>
<keyword evidence="2" id="KW-1185">Reference proteome</keyword>
<dbReference type="EMBL" id="AEPV01000087">
    <property type="protein sequence ID" value="EFU72974.1"/>
    <property type="molecule type" value="Genomic_DNA"/>
</dbReference>